<evidence type="ECO:0000259" key="1">
    <source>
        <dbReference type="Pfam" id="PF09343"/>
    </source>
</evidence>
<gene>
    <name evidence="2" type="ORF">DVH29_00490</name>
</gene>
<organism evidence="2 3">
    <name type="scientific">Pelagibacterium lacus</name>
    <dbReference type="NCBI Taxonomy" id="2282655"/>
    <lineage>
        <taxon>Bacteria</taxon>
        <taxon>Pseudomonadati</taxon>
        <taxon>Pseudomonadota</taxon>
        <taxon>Alphaproteobacteria</taxon>
        <taxon>Hyphomicrobiales</taxon>
        <taxon>Devosiaceae</taxon>
        <taxon>Pelagibacterium</taxon>
    </lineage>
</organism>
<dbReference type="AlphaFoldDB" id="A0A369W9J7"/>
<dbReference type="Proteomes" id="UP000253759">
    <property type="component" value="Unassembled WGS sequence"/>
</dbReference>
<dbReference type="NCBIfam" id="TIGR02217">
    <property type="entry name" value="chp_TIGR02217"/>
    <property type="match status" value="1"/>
</dbReference>
<evidence type="ECO:0000313" key="2">
    <source>
        <dbReference type="EMBL" id="RDE10669.1"/>
    </source>
</evidence>
<evidence type="ECO:0000313" key="3">
    <source>
        <dbReference type="Proteomes" id="UP000253759"/>
    </source>
</evidence>
<dbReference type="OrthoDB" id="1685145at2"/>
<name>A0A369W9J7_9HYPH</name>
<comment type="caution">
    <text evidence="2">The sequence shown here is derived from an EMBL/GenBank/DDBJ whole genome shotgun (WGS) entry which is preliminary data.</text>
</comment>
<reference evidence="3" key="1">
    <citation type="submission" date="2018-07" db="EMBL/GenBank/DDBJ databases">
        <authorList>
            <person name="Liu B.-T."/>
            <person name="Du Z."/>
        </authorList>
    </citation>
    <scope>NUCLEOTIDE SEQUENCE [LARGE SCALE GENOMIC DNA]</scope>
    <source>
        <strain evidence="3">XYN52</strain>
    </source>
</reference>
<feature type="domain" description="DUF2460" evidence="1">
    <location>
        <begin position="6"/>
        <end position="209"/>
    </location>
</feature>
<keyword evidence="3" id="KW-1185">Reference proteome</keyword>
<dbReference type="EMBL" id="QQNH01000001">
    <property type="protein sequence ID" value="RDE10669.1"/>
    <property type="molecule type" value="Genomic_DNA"/>
</dbReference>
<proteinExistence type="predicted"/>
<dbReference type="InterPro" id="IPR011740">
    <property type="entry name" value="DUF2460"/>
</dbReference>
<sequence>MTMGFHQVRFPLDIALGAQGGPQRLTDIVQLASGREERNQRWAHARRRYNAGYGIKSRADMQKVLEFFEERRGRFHGFLWRDGLDWTSRGDGGAPMATDQQIGTGDGAQKQFQLTKRYGAGFDPYLRPITKPLAATVTISVGGMVQPGAAFTVDGLTGLVSFAVAPAEGAVVRAGFAFDVPVRFDTDRLEIELAGFDAAVVPNIPLIEVIGE</sequence>
<accession>A0A369W9J7</accession>
<dbReference type="Pfam" id="PF09343">
    <property type="entry name" value="DUF2460"/>
    <property type="match status" value="1"/>
</dbReference>
<protein>
    <submittedName>
        <fullName evidence="2">TIGR02217 family protein</fullName>
    </submittedName>
</protein>